<evidence type="ECO:0000256" key="2">
    <source>
        <dbReference type="ARBA" id="ARBA00022771"/>
    </source>
</evidence>
<dbReference type="OMA" id="CPLDGCK"/>
<dbReference type="GO" id="GO:0008270">
    <property type="term" value="F:zinc ion binding"/>
    <property type="evidence" value="ECO:0007669"/>
    <property type="project" value="UniProtKB-KW"/>
</dbReference>
<proteinExistence type="predicted"/>
<evidence type="ECO:0000259" key="6">
    <source>
        <dbReference type="PROSITE" id="PS50089"/>
    </source>
</evidence>
<evidence type="ECO:0000256" key="4">
    <source>
        <dbReference type="PROSITE-ProRule" id="PRU00175"/>
    </source>
</evidence>
<dbReference type="AlphaFoldDB" id="A0A8B7XTD8"/>
<sequence length="259" mass="29651">MDHQPLENSSTKELTDVQQNFEKRFSCPICLDPKLKMVVSVCQHRICSDCLYDQDNKLHKAMQNCPSCKRQNAFPEDRPDIPEDAILIQRHLGVTECPLDGCKAGLWIWDVEKHIESCPYAVVSPKPGAKRGRKPTPKQAENASTSPVAKRQKQAPLPSTCSKSPSEEDAASTSRVTRSSSSAGQVQQPCRYPLRSTSQRQISKEQNYQYRSLDYSYQACDFGRHMQQHMTGVPLNQWNHFVHVAQRGDHMWQQYYYSY</sequence>
<evidence type="ECO:0000256" key="1">
    <source>
        <dbReference type="ARBA" id="ARBA00022723"/>
    </source>
</evidence>
<dbReference type="SUPFAM" id="SSF57850">
    <property type="entry name" value="RING/U-box"/>
    <property type="match status" value="1"/>
</dbReference>
<dbReference type="InterPro" id="IPR017907">
    <property type="entry name" value="Znf_RING_CS"/>
</dbReference>
<evidence type="ECO:0000313" key="7">
    <source>
        <dbReference type="Proteomes" id="UP000694845"/>
    </source>
</evidence>
<feature type="compositionally biased region" description="Low complexity" evidence="5">
    <location>
        <begin position="171"/>
        <end position="183"/>
    </location>
</feature>
<dbReference type="InterPro" id="IPR013083">
    <property type="entry name" value="Znf_RING/FYVE/PHD"/>
</dbReference>
<keyword evidence="3" id="KW-0862">Zinc</keyword>
<dbReference type="PROSITE" id="PS00518">
    <property type="entry name" value="ZF_RING_1"/>
    <property type="match status" value="1"/>
</dbReference>
<dbReference type="GeneID" id="110975223"/>
<feature type="region of interest" description="Disordered" evidence="5">
    <location>
        <begin position="124"/>
        <end position="201"/>
    </location>
</feature>
<evidence type="ECO:0000256" key="3">
    <source>
        <dbReference type="ARBA" id="ARBA00022833"/>
    </source>
</evidence>
<keyword evidence="1" id="KW-0479">Metal-binding</keyword>
<dbReference type="PROSITE" id="PS50089">
    <property type="entry name" value="ZF_RING_2"/>
    <property type="match status" value="1"/>
</dbReference>
<dbReference type="Proteomes" id="UP000694845">
    <property type="component" value="Unplaced"/>
</dbReference>
<dbReference type="KEGG" id="aplc:110975223"/>
<evidence type="ECO:0000256" key="5">
    <source>
        <dbReference type="SAM" id="MobiDB-lite"/>
    </source>
</evidence>
<dbReference type="InterPro" id="IPR001841">
    <property type="entry name" value="Znf_RING"/>
</dbReference>
<gene>
    <name evidence="8" type="primary">LOC110975223</name>
</gene>
<dbReference type="RefSeq" id="XP_022083196.1">
    <property type="nucleotide sequence ID" value="XM_022227504.1"/>
</dbReference>
<protein>
    <submittedName>
        <fullName evidence="8">Uncharacterized protein LOC110975223</fullName>
    </submittedName>
</protein>
<keyword evidence="2 4" id="KW-0863">Zinc-finger</keyword>
<dbReference type="SMART" id="SM00184">
    <property type="entry name" value="RING"/>
    <property type="match status" value="1"/>
</dbReference>
<reference evidence="8" key="1">
    <citation type="submission" date="2025-08" db="UniProtKB">
        <authorList>
            <consortium name="RefSeq"/>
        </authorList>
    </citation>
    <scope>IDENTIFICATION</scope>
</reference>
<feature type="domain" description="RING-type" evidence="6">
    <location>
        <begin position="27"/>
        <end position="69"/>
    </location>
</feature>
<dbReference type="OrthoDB" id="6040387at2759"/>
<keyword evidence="7" id="KW-1185">Reference proteome</keyword>
<evidence type="ECO:0000313" key="8">
    <source>
        <dbReference type="RefSeq" id="XP_022083196.1"/>
    </source>
</evidence>
<organism evidence="7 8">
    <name type="scientific">Acanthaster planci</name>
    <name type="common">Crown-of-thorns starfish</name>
    <dbReference type="NCBI Taxonomy" id="133434"/>
    <lineage>
        <taxon>Eukaryota</taxon>
        <taxon>Metazoa</taxon>
        <taxon>Echinodermata</taxon>
        <taxon>Eleutherozoa</taxon>
        <taxon>Asterozoa</taxon>
        <taxon>Asteroidea</taxon>
        <taxon>Valvatacea</taxon>
        <taxon>Valvatida</taxon>
        <taxon>Acanthasteridae</taxon>
        <taxon>Acanthaster</taxon>
    </lineage>
</organism>
<dbReference type="Gene3D" id="3.30.40.10">
    <property type="entry name" value="Zinc/RING finger domain, C3HC4 (zinc finger)"/>
    <property type="match status" value="1"/>
</dbReference>
<accession>A0A8B7XTD8</accession>
<name>A0A8B7XTD8_ACAPL</name>